<keyword evidence="2" id="KW-1185">Reference proteome</keyword>
<evidence type="ECO:0000313" key="2">
    <source>
        <dbReference type="Proteomes" id="UP000256328"/>
    </source>
</evidence>
<gene>
    <name evidence="1" type="ORF">BP5796_11940</name>
</gene>
<organism evidence="1 2">
    <name type="scientific">Coleophoma crateriformis</name>
    <dbReference type="NCBI Taxonomy" id="565419"/>
    <lineage>
        <taxon>Eukaryota</taxon>
        <taxon>Fungi</taxon>
        <taxon>Dikarya</taxon>
        <taxon>Ascomycota</taxon>
        <taxon>Pezizomycotina</taxon>
        <taxon>Leotiomycetes</taxon>
        <taxon>Helotiales</taxon>
        <taxon>Dermateaceae</taxon>
        <taxon>Coleophoma</taxon>
    </lineage>
</organism>
<dbReference type="AlphaFoldDB" id="A0A3D8QB04"/>
<comment type="caution">
    <text evidence="1">The sequence shown here is derived from an EMBL/GenBank/DDBJ whole genome shotgun (WGS) entry which is preliminary data.</text>
</comment>
<dbReference type="Proteomes" id="UP000256328">
    <property type="component" value="Unassembled WGS sequence"/>
</dbReference>
<dbReference type="EMBL" id="PDLN01000020">
    <property type="protein sequence ID" value="RDW59016.1"/>
    <property type="molecule type" value="Genomic_DNA"/>
</dbReference>
<reference evidence="1 2" key="1">
    <citation type="journal article" date="2018" name="IMA Fungus">
        <title>IMA Genome-F 9: Draft genome sequence of Annulohypoxylon stygium, Aspergillus mulundensis, Berkeleyomyces basicola (syn. Thielaviopsis basicola), Ceratocystis smalleyi, two Cercospora beticola strains, Coleophoma cylindrospora, Fusarium fracticaudum, Phialophora cf. hyalina, and Morchella septimelata.</title>
        <authorList>
            <person name="Wingfield B.D."/>
            <person name="Bills G.F."/>
            <person name="Dong Y."/>
            <person name="Huang W."/>
            <person name="Nel W.J."/>
            <person name="Swalarsk-Parry B.S."/>
            <person name="Vaghefi N."/>
            <person name="Wilken P.M."/>
            <person name="An Z."/>
            <person name="de Beer Z.W."/>
            <person name="De Vos L."/>
            <person name="Chen L."/>
            <person name="Duong T.A."/>
            <person name="Gao Y."/>
            <person name="Hammerbacher A."/>
            <person name="Kikkert J.R."/>
            <person name="Li Y."/>
            <person name="Li H."/>
            <person name="Li K."/>
            <person name="Li Q."/>
            <person name="Liu X."/>
            <person name="Ma X."/>
            <person name="Naidoo K."/>
            <person name="Pethybridge S.J."/>
            <person name="Sun J."/>
            <person name="Steenkamp E.T."/>
            <person name="van der Nest M.A."/>
            <person name="van Wyk S."/>
            <person name="Wingfield M.J."/>
            <person name="Xiong C."/>
            <person name="Yue Q."/>
            <person name="Zhang X."/>
        </authorList>
    </citation>
    <scope>NUCLEOTIDE SEQUENCE [LARGE SCALE GENOMIC DNA]</scope>
    <source>
        <strain evidence="1 2">BP5796</strain>
    </source>
</reference>
<protein>
    <submittedName>
        <fullName evidence="1">Uncharacterized protein</fullName>
    </submittedName>
</protein>
<name>A0A3D8QB04_9HELO</name>
<evidence type="ECO:0000313" key="1">
    <source>
        <dbReference type="EMBL" id="RDW59016.1"/>
    </source>
</evidence>
<sequence>MSAYVSNPNSIREFIKAAFPDVVVSKMRITNAAPGDDYLCTLAGGKGEKDRDSAEA</sequence>
<proteinExistence type="predicted"/>
<accession>A0A3D8QB04</accession>